<dbReference type="EMBL" id="NNAY01001791">
    <property type="protein sequence ID" value="OXU22915.1"/>
    <property type="molecule type" value="Genomic_DNA"/>
</dbReference>
<proteinExistence type="predicted"/>
<dbReference type="AlphaFoldDB" id="A0A232EX36"/>
<sequence>MSLVVGYVWSIDSMYTSSCKWLINDFTFKKITNEVRSPIFHTTLLNQKYYWQLYAKNERKDDKDYLSVFLFNRSNIILNGSIRFTIFINDNPVEISSETNDCVIESNKGFGLRRFVESSTIKEAMLANFNHLVVLCEIKSNSEKTRKKKLQMNLEVQRLKEFHTWMSSLFPNPEFSDIKFTFNEPDSLPLHLHKNVMANSSPTLANIFRSRPQLRILEIKKVKCKVFIEMVWYAYTGKLPKCFEVDLFRELMLAARLYKMDRLEILCLAALCSEVSIENIFESLEIAQNYGVKQLQERASEYIAFNEIKVISEITEFPKLSNDDLNF</sequence>
<evidence type="ECO:0000259" key="2">
    <source>
        <dbReference type="PROSITE" id="PS50144"/>
    </source>
</evidence>
<dbReference type="InterPro" id="IPR002083">
    <property type="entry name" value="MATH/TRAF_dom"/>
</dbReference>
<evidence type="ECO:0000313" key="4">
    <source>
        <dbReference type="Proteomes" id="UP000215335"/>
    </source>
</evidence>
<dbReference type="PROSITE" id="PS50097">
    <property type="entry name" value="BTB"/>
    <property type="match status" value="1"/>
</dbReference>
<feature type="domain" description="BTB" evidence="1">
    <location>
        <begin position="176"/>
        <end position="239"/>
    </location>
</feature>
<dbReference type="PROSITE" id="PS50144">
    <property type="entry name" value="MATH"/>
    <property type="match status" value="1"/>
</dbReference>
<dbReference type="SUPFAM" id="SSF54695">
    <property type="entry name" value="POZ domain"/>
    <property type="match status" value="1"/>
</dbReference>
<dbReference type="STRING" id="543379.A0A232EX36"/>
<protein>
    <recommendedName>
        <fullName evidence="5">BTB domain-containing protein</fullName>
    </recommendedName>
</protein>
<dbReference type="CDD" id="cd00121">
    <property type="entry name" value="MATH"/>
    <property type="match status" value="1"/>
</dbReference>
<dbReference type="GO" id="GO:0030163">
    <property type="term" value="P:protein catabolic process"/>
    <property type="evidence" value="ECO:0007669"/>
    <property type="project" value="UniProtKB-ARBA"/>
</dbReference>
<dbReference type="Gene3D" id="3.30.710.10">
    <property type="entry name" value="Potassium Channel Kv1.1, Chain A"/>
    <property type="match status" value="1"/>
</dbReference>
<dbReference type="SUPFAM" id="SSF49599">
    <property type="entry name" value="TRAF domain-like"/>
    <property type="match status" value="1"/>
</dbReference>
<evidence type="ECO:0000259" key="1">
    <source>
        <dbReference type="PROSITE" id="PS50097"/>
    </source>
</evidence>
<dbReference type="Gene3D" id="2.60.210.10">
    <property type="entry name" value="Apoptosis, Tumor Necrosis Factor Receptor Associated Protein 2, Chain A"/>
    <property type="match status" value="1"/>
</dbReference>
<evidence type="ECO:0008006" key="5">
    <source>
        <dbReference type="Google" id="ProtNLM"/>
    </source>
</evidence>
<dbReference type="CDD" id="cd14733">
    <property type="entry name" value="BACK"/>
    <property type="match status" value="1"/>
</dbReference>
<feature type="domain" description="MATH" evidence="2">
    <location>
        <begin position="16"/>
        <end position="138"/>
    </location>
</feature>
<dbReference type="InterPro" id="IPR008974">
    <property type="entry name" value="TRAF-like"/>
</dbReference>
<gene>
    <name evidence="3" type="ORF">TSAR_015892</name>
</gene>
<keyword evidence="4" id="KW-1185">Reference proteome</keyword>
<reference evidence="3 4" key="1">
    <citation type="journal article" date="2017" name="Curr. Biol.">
        <title>The Evolution of Venom by Co-option of Single-Copy Genes.</title>
        <authorList>
            <person name="Martinson E.O."/>
            <person name="Mrinalini"/>
            <person name="Kelkar Y.D."/>
            <person name="Chang C.H."/>
            <person name="Werren J.H."/>
        </authorList>
    </citation>
    <scope>NUCLEOTIDE SEQUENCE [LARGE SCALE GENOMIC DNA]</scope>
    <source>
        <strain evidence="3 4">Alberta</strain>
        <tissue evidence="3">Whole body</tissue>
    </source>
</reference>
<accession>A0A232EX36</accession>
<dbReference type="Proteomes" id="UP000215335">
    <property type="component" value="Unassembled WGS sequence"/>
</dbReference>
<evidence type="ECO:0000313" key="3">
    <source>
        <dbReference type="EMBL" id="OXU22915.1"/>
    </source>
</evidence>
<name>A0A232EX36_9HYME</name>
<comment type="caution">
    <text evidence="3">The sequence shown here is derived from an EMBL/GenBank/DDBJ whole genome shotgun (WGS) entry which is preliminary data.</text>
</comment>
<dbReference type="SMART" id="SM00225">
    <property type="entry name" value="BTB"/>
    <property type="match status" value="1"/>
</dbReference>
<dbReference type="PANTHER" id="PTHR24413">
    <property type="entry name" value="SPECKLE-TYPE POZ PROTEIN"/>
    <property type="match status" value="1"/>
</dbReference>
<dbReference type="Pfam" id="PF00651">
    <property type="entry name" value="BTB"/>
    <property type="match status" value="1"/>
</dbReference>
<organism evidence="3 4">
    <name type="scientific">Trichomalopsis sarcophagae</name>
    <dbReference type="NCBI Taxonomy" id="543379"/>
    <lineage>
        <taxon>Eukaryota</taxon>
        <taxon>Metazoa</taxon>
        <taxon>Ecdysozoa</taxon>
        <taxon>Arthropoda</taxon>
        <taxon>Hexapoda</taxon>
        <taxon>Insecta</taxon>
        <taxon>Pterygota</taxon>
        <taxon>Neoptera</taxon>
        <taxon>Endopterygota</taxon>
        <taxon>Hymenoptera</taxon>
        <taxon>Apocrita</taxon>
        <taxon>Proctotrupomorpha</taxon>
        <taxon>Chalcidoidea</taxon>
        <taxon>Pteromalidae</taxon>
        <taxon>Pteromalinae</taxon>
        <taxon>Trichomalopsis</taxon>
    </lineage>
</organism>
<dbReference type="InterPro" id="IPR011333">
    <property type="entry name" value="SKP1/BTB/POZ_sf"/>
</dbReference>
<dbReference type="InterPro" id="IPR000210">
    <property type="entry name" value="BTB/POZ_dom"/>
</dbReference>